<dbReference type="InterPro" id="IPR029045">
    <property type="entry name" value="ClpP/crotonase-like_dom_sf"/>
</dbReference>
<dbReference type="AlphaFoldDB" id="A0A0E4A5W9"/>
<dbReference type="Gene3D" id="3.90.226.10">
    <property type="entry name" value="2-enoyl-CoA Hydratase, Chain A, domain 1"/>
    <property type="match status" value="1"/>
</dbReference>
<dbReference type="Proteomes" id="UP001230933">
    <property type="component" value="Chromosome"/>
</dbReference>
<proteinExistence type="predicted"/>
<evidence type="ECO:0000313" key="1">
    <source>
        <dbReference type="EMBL" id="KAB2581973.1"/>
    </source>
</evidence>
<dbReference type="SUPFAM" id="SSF52096">
    <property type="entry name" value="ClpP/crotonase"/>
    <property type="match status" value="1"/>
</dbReference>
<gene>
    <name evidence="1" type="ORF">BS297_28070</name>
    <name evidence="2" type="ORF">QIE55_10795</name>
</gene>
<dbReference type="CDD" id="cd06558">
    <property type="entry name" value="crotonase-like"/>
    <property type="match status" value="1"/>
</dbReference>
<protein>
    <submittedName>
        <fullName evidence="1 2">Enoyl-CoA hydratase</fullName>
    </submittedName>
</protein>
<dbReference type="RefSeq" id="WP_019747702.1">
    <property type="nucleotide sequence ID" value="NZ_BHXB01000001.1"/>
</dbReference>
<reference evidence="1 3" key="1">
    <citation type="journal article" date="2017" name="Poromechanics V (2013)">
        <title>Genomic Characterization of the Arsenic-Tolerant Actinobacterium, &lt;i&gt;Rhodococcus erythropolis&lt;/i&gt; S43.</title>
        <authorList>
            <person name="Retamal-Morales G."/>
            <person name="Mehnert M."/>
            <person name="Schwabe R."/>
            <person name="Tischler D."/>
            <person name="Schloemann M."/>
            <person name="Levican G.J."/>
        </authorList>
    </citation>
    <scope>NUCLEOTIDE SEQUENCE [LARGE SCALE GENOMIC DNA]</scope>
    <source>
        <strain evidence="1 3">S43</strain>
    </source>
</reference>
<dbReference type="EMBL" id="MRBO01000753">
    <property type="protein sequence ID" value="KAB2581973.1"/>
    <property type="molecule type" value="Genomic_DNA"/>
</dbReference>
<dbReference type="Proteomes" id="UP000325576">
    <property type="component" value="Unassembled WGS sequence"/>
</dbReference>
<organism evidence="1 3">
    <name type="scientific">Rhodococcus erythropolis</name>
    <name type="common">Arthrobacter picolinophilus</name>
    <dbReference type="NCBI Taxonomy" id="1833"/>
    <lineage>
        <taxon>Bacteria</taxon>
        <taxon>Bacillati</taxon>
        <taxon>Actinomycetota</taxon>
        <taxon>Actinomycetes</taxon>
        <taxon>Mycobacteriales</taxon>
        <taxon>Nocardiaceae</taxon>
        <taxon>Rhodococcus</taxon>
        <taxon>Rhodococcus erythropolis group</taxon>
    </lineage>
</organism>
<name>A0A0E4A5W9_RHOER</name>
<dbReference type="InterPro" id="IPR001753">
    <property type="entry name" value="Enoyl-CoA_hydra/iso"/>
</dbReference>
<dbReference type="PANTHER" id="PTHR11941">
    <property type="entry name" value="ENOYL-COA HYDRATASE-RELATED"/>
    <property type="match status" value="1"/>
</dbReference>
<sequence>MPYLERDGDVFILYLGNEGETDNENRFGPEWIDAVHSKLDEVEAHEGPAALVTTATGKFYTNGLDTTWIFGNLDGLPGYLDKVHTIYSRLLTFPMATVAAVQGHAFGAGAMLASSHDFQIMRADRGFYCLPEVGLNMPFTVGMSALLNSRLPKQTAVDAMTTGRRFGGADALAAGIVQETVDGDGVLAAAVTKASALTSTHGKNLAGIKAGIHRDALADLAQVTDKSNFSFG</sequence>
<evidence type="ECO:0000313" key="2">
    <source>
        <dbReference type="EMBL" id="WGV51670.1"/>
    </source>
</evidence>
<accession>A0A0E4A5W9</accession>
<dbReference type="OMA" id="MPFTVGM"/>
<dbReference type="GO" id="GO:0006635">
    <property type="term" value="P:fatty acid beta-oxidation"/>
    <property type="evidence" value="ECO:0007669"/>
    <property type="project" value="TreeGrafter"/>
</dbReference>
<dbReference type="GO" id="GO:0004165">
    <property type="term" value="F:delta(3)-delta(2)-enoyl-CoA isomerase activity"/>
    <property type="evidence" value="ECO:0007669"/>
    <property type="project" value="TreeGrafter"/>
</dbReference>
<dbReference type="KEGG" id="reb:XU06_10125"/>
<dbReference type="PANTHER" id="PTHR11941:SF75">
    <property type="entry name" value="ENOYL-COA HYDRATASE_ISOMERASE FAMILY PROTEIN"/>
    <property type="match status" value="1"/>
</dbReference>
<evidence type="ECO:0000313" key="3">
    <source>
        <dbReference type="Proteomes" id="UP000325576"/>
    </source>
</evidence>
<reference evidence="2" key="2">
    <citation type="submission" date="2023-08" db="EMBL/GenBank/DDBJ databases">
        <title>Isolation and Characterization of Rhodococcus erythropolis MGMM8.</title>
        <authorList>
            <person name="Diabankana R.G.C."/>
            <person name="Afordoanyi D.M."/>
            <person name="Validov S.Z."/>
        </authorList>
    </citation>
    <scope>NUCLEOTIDE SEQUENCE</scope>
    <source>
        <strain evidence="2">MGMM8</strain>
    </source>
</reference>
<dbReference type="EMBL" id="CP124545">
    <property type="protein sequence ID" value="WGV51670.1"/>
    <property type="molecule type" value="Genomic_DNA"/>
</dbReference>
<dbReference type="Pfam" id="PF00378">
    <property type="entry name" value="ECH_1"/>
    <property type="match status" value="1"/>
</dbReference>